<accession>A0ABY5MC94</accession>
<feature type="domain" description="DUF427" evidence="1">
    <location>
        <begin position="17"/>
        <end position="109"/>
    </location>
</feature>
<dbReference type="InterPro" id="IPR007361">
    <property type="entry name" value="DUF427"/>
</dbReference>
<dbReference type="RefSeq" id="WP_338528215.1">
    <property type="nucleotide sequence ID" value="NZ_CP030941.1"/>
</dbReference>
<proteinExistence type="predicted"/>
<dbReference type="Gene3D" id="2.170.150.40">
    <property type="entry name" value="Domain of unknown function (DUF427)"/>
    <property type="match status" value="2"/>
</dbReference>
<dbReference type="EMBL" id="CP030941">
    <property type="protein sequence ID" value="UUP15724.1"/>
    <property type="molecule type" value="Genomic_DNA"/>
</dbReference>
<dbReference type="PANTHER" id="PTHR34310">
    <property type="entry name" value="DUF427 DOMAIN PROTEIN (AFU_ORTHOLOGUE AFUA_3G02220)"/>
    <property type="match status" value="1"/>
</dbReference>
<evidence type="ECO:0000259" key="1">
    <source>
        <dbReference type="Pfam" id="PF04248"/>
    </source>
</evidence>
<feature type="domain" description="DUF427" evidence="1">
    <location>
        <begin position="141"/>
        <end position="233"/>
    </location>
</feature>
<name>A0ABY5MC94_9HYPH</name>
<evidence type="ECO:0000313" key="2">
    <source>
        <dbReference type="EMBL" id="UUP15724.1"/>
    </source>
</evidence>
<sequence>MNGTRQHLSFEPSPKRIRAIVGDEAVADSVDAVLLLEKGHMPVYYFPRRDVRLDLMERTDHATHCPFKGDASYWNVRIGTKRLENAAWSYESPTPESDQIKGHVAFYWDRLDRRFEEDEEVFGHPRDPYHRIDVRPSSREVKVVFAGQTVARTHRALYLFETGLPTRYYIPPGDVRSEFLVPSQRTSICPYKGTASYWSLKVDDEAAENAVWAYENPLPECPRIKGHFCFYPEQVEQISVARKGLREDIA</sequence>
<dbReference type="PANTHER" id="PTHR34310:SF8">
    <property type="entry name" value="CONSERVED PROTEIN"/>
    <property type="match status" value="1"/>
</dbReference>
<organism evidence="2 3">
    <name type="scientific">Nitratireductor thuwali</name>
    <dbReference type="NCBI Taxonomy" id="2267699"/>
    <lineage>
        <taxon>Bacteria</taxon>
        <taxon>Pseudomonadati</taxon>
        <taxon>Pseudomonadota</taxon>
        <taxon>Alphaproteobacteria</taxon>
        <taxon>Hyphomicrobiales</taxon>
        <taxon>Phyllobacteriaceae</taxon>
        <taxon>Nitratireductor</taxon>
    </lineage>
</organism>
<evidence type="ECO:0000313" key="3">
    <source>
        <dbReference type="Proteomes" id="UP001342418"/>
    </source>
</evidence>
<dbReference type="InterPro" id="IPR038694">
    <property type="entry name" value="DUF427_sf"/>
</dbReference>
<gene>
    <name evidence="2" type="ORF">NTH_00162</name>
</gene>
<protein>
    <recommendedName>
        <fullName evidence="1">DUF427 domain-containing protein</fullName>
    </recommendedName>
</protein>
<keyword evidence="3" id="KW-1185">Reference proteome</keyword>
<dbReference type="Proteomes" id="UP001342418">
    <property type="component" value="Chromosome"/>
</dbReference>
<reference evidence="2 3" key="1">
    <citation type="submission" date="2018-07" db="EMBL/GenBank/DDBJ databases">
        <title>Genome sequence of Nitratireductor thuwali#1536.</title>
        <authorList>
            <person name="Michoud G."/>
            <person name="Merlino G."/>
            <person name="Sefrji F.O."/>
            <person name="Daffonchio D."/>
        </authorList>
    </citation>
    <scope>NUCLEOTIDE SEQUENCE [LARGE SCALE GENOMIC DNA]</scope>
    <source>
        <strain evidence="3">Nit1536</strain>
    </source>
</reference>
<dbReference type="Pfam" id="PF04248">
    <property type="entry name" value="NTP_transf_9"/>
    <property type="match status" value="2"/>
</dbReference>